<comment type="caution">
    <text evidence="2">The sequence shown here is derived from an EMBL/GenBank/DDBJ whole genome shotgun (WGS) entry which is preliminary data.</text>
</comment>
<organism evidence="2 3">
    <name type="scientific">Dissostichus eleginoides</name>
    <name type="common">Patagonian toothfish</name>
    <name type="synonym">Dissostichus amissus</name>
    <dbReference type="NCBI Taxonomy" id="100907"/>
    <lineage>
        <taxon>Eukaryota</taxon>
        <taxon>Metazoa</taxon>
        <taxon>Chordata</taxon>
        <taxon>Craniata</taxon>
        <taxon>Vertebrata</taxon>
        <taxon>Euteleostomi</taxon>
        <taxon>Actinopterygii</taxon>
        <taxon>Neopterygii</taxon>
        <taxon>Teleostei</taxon>
        <taxon>Neoteleostei</taxon>
        <taxon>Acanthomorphata</taxon>
        <taxon>Eupercaria</taxon>
        <taxon>Perciformes</taxon>
        <taxon>Notothenioidei</taxon>
        <taxon>Nototheniidae</taxon>
        <taxon>Dissostichus</taxon>
    </lineage>
</organism>
<protein>
    <submittedName>
        <fullName evidence="2">Dynein heavy chain 9 axonemal</fullName>
    </submittedName>
</protein>
<sequence>ISTPGNISPPVVTPEAERQIDEEIFTLDDSFEMEDDAEDLDFVLQTETESESDSECDPSDEHPTKSCQGNVEILKEKWDSILYHTANIHVWNDKKLFHACEHPPLGEEDSSCLIYPLQLVLSYALSCDDVDAGRESIIKGLCIYMGEDPKDLVREYVGRDQPQPISHMLEVVQLMGSNGDR</sequence>
<name>A0AAD9C6A3_DISEL</name>
<evidence type="ECO:0000313" key="2">
    <source>
        <dbReference type="EMBL" id="KAK1895676.1"/>
    </source>
</evidence>
<reference evidence="2" key="1">
    <citation type="submission" date="2023-04" db="EMBL/GenBank/DDBJ databases">
        <title>Chromosome-level genome of Chaenocephalus aceratus.</title>
        <authorList>
            <person name="Park H."/>
        </authorList>
    </citation>
    <scope>NUCLEOTIDE SEQUENCE</scope>
    <source>
        <strain evidence="2">DE</strain>
        <tissue evidence="2">Muscle</tissue>
    </source>
</reference>
<feature type="region of interest" description="Disordered" evidence="1">
    <location>
        <begin position="46"/>
        <end position="66"/>
    </location>
</feature>
<dbReference type="EMBL" id="JASDAP010000010">
    <property type="protein sequence ID" value="KAK1895676.1"/>
    <property type="molecule type" value="Genomic_DNA"/>
</dbReference>
<evidence type="ECO:0000313" key="3">
    <source>
        <dbReference type="Proteomes" id="UP001228049"/>
    </source>
</evidence>
<dbReference type="AlphaFoldDB" id="A0AAD9C6A3"/>
<feature type="non-terminal residue" evidence="2">
    <location>
        <position position="1"/>
    </location>
</feature>
<dbReference type="Proteomes" id="UP001228049">
    <property type="component" value="Unassembled WGS sequence"/>
</dbReference>
<gene>
    <name evidence="2" type="ORF">KUDE01_021127</name>
</gene>
<feature type="non-terminal residue" evidence="2">
    <location>
        <position position="181"/>
    </location>
</feature>
<keyword evidence="3" id="KW-1185">Reference proteome</keyword>
<feature type="compositionally biased region" description="Acidic residues" evidence="1">
    <location>
        <begin position="48"/>
        <end position="58"/>
    </location>
</feature>
<evidence type="ECO:0000256" key="1">
    <source>
        <dbReference type="SAM" id="MobiDB-lite"/>
    </source>
</evidence>
<proteinExistence type="predicted"/>
<accession>A0AAD9C6A3</accession>